<comment type="caution">
    <text evidence="1">The sequence shown here is derived from an EMBL/GenBank/DDBJ whole genome shotgun (WGS) entry which is preliminary data.</text>
</comment>
<dbReference type="OrthoDB" id="10409937at2759"/>
<dbReference type="EMBL" id="JXTB01000161">
    <property type="protein sequence ID" value="PON57264.1"/>
    <property type="molecule type" value="Genomic_DNA"/>
</dbReference>
<gene>
    <name evidence="1" type="ORF">PanWU01x14_175280</name>
</gene>
<protein>
    <submittedName>
        <fullName evidence="1">Uncharacterized protein</fullName>
    </submittedName>
</protein>
<accession>A0A2P5C8D3</accession>
<evidence type="ECO:0000313" key="1">
    <source>
        <dbReference type="EMBL" id="PON57264.1"/>
    </source>
</evidence>
<sequence length="58" mass="6696">MELLFGGEWSAYSRPWIPWVELGDVKATFNPHAEVILLRTIVSELLEEGTKLWNEPLL</sequence>
<dbReference type="AlphaFoldDB" id="A0A2P5C8D3"/>
<proteinExistence type="predicted"/>
<organism evidence="1 2">
    <name type="scientific">Parasponia andersonii</name>
    <name type="common">Sponia andersonii</name>
    <dbReference type="NCBI Taxonomy" id="3476"/>
    <lineage>
        <taxon>Eukaryota</taxon>
        <taxon>Viridiplantae</taxon>
        <taxon>Streptophyta</taxon>
        <taxon>Embryophyta</taxon>
        <taxon>Tracheophyta</taxon>
        <taxon>Spermatophyta</taxon>
        <taxon>Magnoliopsida</taxon>
        <taxon>eudicotyledons</taxon>
        <taxon>Gunneridae</taxon>
        <taxon>Pentapetalae</taxon>
        <taxon>rosids</taxon>
        <taxon>fabids</taxon>
        <taxon>Rosales</taxon>
        <taxon>Cannabaceae</taxon>
        <taxon>Parasponia</taxon>
    </lineage>
</organism>
<name>A0A2P5C8D3_PARAD</name>
<dbReference type="Proteomes" id="UP000237105">
    <property type="component" value="Unassembled WGS sequence"/>
</dbReference>
<keyword evidence="2" id="KW-1185">Reference proteome</keyword>
<evidence type="ECO:0000313" key="2">
    <source>
        <dbReference type="Proteomes" id="UP000237105"/>
    </source>
</evidence>
<reference evidence="2" key="1">
    <citation type="submission" date="2016-06" db="EMBL/GenBank/DDBJ databases">
        <title>Parallel loss of symbiosis genes in relatives of nitrogen-fixing non-legume Parasponia.</title>
        <authorList>
            <person name="Van Velzen R."/>
            <person name="Holmer R."/>
            <person name="Bu F."/>
            <person name="Rutten L."/>
            <person name="Van Zeijl A."/>
            <person name="Liu W."/>
            <person name="Santuari L."/>
            <person name="Cao Q."/>
            <person name="Sharma T."/>
            <person name="Shen D."/>
            <person name="Roswanjaya Y."/>
            <person name="Wardhani T."/>
            <person name="Kalhor M.S."/>
            <person name="Jansen J."/>
            <person name="Van den Hoogen J."/>
            <person name="Gungor B."/>
            <person name="Hartog M."/>
            <person name="Hontelez J."/>
            <person name="Verver J."/>
            <person name="Yang W.-C."/>
            <person name="Schijlen E."/>
            <person name="Repin R."/>
            <person name="Schilthuizen M."/>
            <person name="Schranz E."/>
            <person name="Heidstra R."/>
            <person name="Miyata K."/>
            <person name="Fedorova E."/>
            <person name="Kohlen W."/>
            <person name="Bisseling T."/>
            <person name="Smit S."/>
            <person name="Geurts R."/>
        </authorList>
    </citation>
    <scope>NUCLEOTIDE SEQUENCE [LARGE SCALE GENOMIC DNA]</scope>
    <source>
        <strain evidence="2">cv. WU1-14</strain>
    </source>
</reference>